<gene>
    <name evidence="3" type="primary">waaB</name>
    <name evidence="3" type="synonym">rfaB</name>
    <name evidence="3" type="ORF">NC803_09290</name>
    <name evidence="4" type="ORF">NC856_08405</name>
</gene>
<dbReference type="NCBIfam" id="NF007396">
    <property type="entry name" value="PRK09922.1"/>
    <property type="match status" value="1"/>
</dbReference>
<dbReference type="InterPro" id="IPR028098">
    <property type="entry name" value="Glyco_trans_4-like_N"/>
</dbReference>
<dbReference type="CDD" id="cd03811">
    <property type="entry name" value="GT4_GT28_WabH-like"/>
    <property type="match status" value="1"/>
</dbReference>
<dbReference type="AlphaFoldDB" id="A0AA41XXC9"/>
<sequence>MNILFVGEAVSGFGGIETVLKKVTGFLASDSEAQHAYTLYFLCRDDRMDKTWLQGKHNVCHRSGIKISFLRRLSHIFALARYIKQNKPDVVIAFDSLSCRIAAQAIQRSQKSIPLLSWMHYSLDHKKHAEQVLYADYHLAISSGIKQQLINRSVPAERISVVFNPVTPQSTVIPHPAGTENTVFIYVGRLKFEGQKRLKDMLDALSGLRGKWECHFIGDGSDAAICQDYAREQGISDRVHWHGWQADPWGYIQENIPSVSALLLTSSFEGFGMVLVEAMSYGIYCVSSDCPSGPGDIIRNGINGQLYPPGDLSALQKILFSLIQDKPLPDTEKIKKSIYNFYDKNYYINFIEKINLVLEKNHSLKK</sequence>
<evidence type="ECO:0000259" key="2">
    <source>
        <dbReference type="Pfam" id="PF13439"/>
    </source>
</evidence>
<evidence type="ECO:0000313" key="6">
    <source>
        <dbReference type="Proteomes" id="UP001165569"/>
    </source>
</evidence>
<dbReference type="EC" id="2.4.1.44" evidence="3"/>
<evidence type="ECO:0000313" key="4">
    <source>
        <dbReference type="EMBL" id="MCV9882293.1"/>
    </source>
</evidence>
<keyword evidence="5" id="KW-1185">Reference proteome</keyword>
<feature type="domain" description="Glycosyl transferase family 1" evidence="1">
    <location>
        <begin position="178"/>
        <end position="334"/>
    </location>
</feature>
<accession>A0AA41XXC9</accession>
<dbReference type="Pfam" id="PF13439">
    <property type="entry name" value="Glyco_transf_4"/>
    <property type="match status" value="1"/>
</dbReference>
<dbReference type="Proteomes" id="UP001165568">
    <property type="component" value="Unassembled WGS sequence"/>
</dbReference>
<dbReference type="PANTHER" id="PTHR12526:SF630">
    <property type="entry name" value="GLYCOSYLTRANSFERASE"/>
    <property type="match status" value="1"/>
</dbReference>
<keyword evidence="3" id="KW-0328">Glycosyltransferase</keyword>
<evidence type="ECO:0000259" key="1">
    <source>
        <dbReference type="Pfam" id="PF00534"/>
    </source>
</evidence>
<dbReference type="PANTHER" id="PTHR12526">
    <property type="entry name" value="GLYCOSYLTRANSFERASE"/>
    <property type="match status" value="1"/>
</dbReference>
<dbReference type="EMBL" id="JAMPJU010000005">
    <property type="protein sequence ID" value="MCV9882293.1"/>
    <property type="molecule type" value="Genomic_DNA"/>
</dbReference>
<evidence type="ECO:0000313" key="5">
    <source>
        <dbReference type="Proteomes" id="UP001165568"/>
    </source>
</evidence>
<dbReference type="Gene3D" id="3.40.50.2000">
    <property type="entry name" value="Glycogen Phosphorylase B"/>
    <property type="match status" value="2"/>
</dbReference>
<protein>
    <submittedName>
        <fullName evidence="3">Lipopolysaccharide 1,6-galactosyltransferase</fullName>
        <ecNumber evidence="3">2.4.1.44</ecNumber>
    </submittedName>
</protein>
<reference evidence="3" key="1">
    <citation type="submission" date="2022-04" db="EMBL/GenBank/DDBJ databases">
        <title>Brenneria sp. isolated from walnut trees in Serbia.</title>
        <authorList>
            <person name="Gasic K."/>
            <person name="Zlatkovic N."/>
            <person name="Kuzmanovic N."/>
        </authorList>
    </citation>
    <scope>NUCLEOTIDE SEQUENCE</scope>
    <source>
        <strain evidence="4">KBI 423</strain>
        <strain evidence="3">KBI 447</strain>
    </source>
</reference>
<comment type="caution">
    <text evidence="3">The sequence shown here is derived from an EMBL/GenBank/DDBJ whole genome shotgun (WGS) entry which is preliminary data.</text>
</comment>
<name>A0AA41XXC9_9GAMM</name>
<keyword evidence="3" id="KW-0808">Transferase</keyword>
<dbReference type="Pfam" id="PF00534">
    <property type="entry name" value="Glycos_transf_1"/>
    <property type="match status" value="1"/>
</dbReference>
<evidence type="ECO:0000313" key="3">
    <source>
        <dbReference type="EMBL" id="MCV9879043.1"/>
    </source>
</evidence>
<organism evidence="3 6">
    <name type="scientific">Brenneria izbisi</name>
    <dbReference type="NCBI Taxonomy" id="2939450"/>
    <lineage>
        <taxon>Bacteria</taxon>
        <taxon>Pseudomonadati</taxon>
        <taxon>Pseudomonadota</taxon>
        <taxon>Gammaproteobacteria</taxon>
        <taxon>Enterobacterales</taxon>
        <taxon>Pectobacteriaceae</taxon>
        <taxon>Brenneria</taxon>
    </lineage>
</organism>
<dbReference type="RefSeq" id="WP_264089985.1">
    <property type="nucleotide sequence ID" value="NZ_JAMPJT010000005.1"/>
</dbReference>
<dbReference type="Proteomes" id="UP001165569">
    <property type="component" value="Unassembled WGS sequence"/>
</dbReference>
<dbReference type="GO" id="GO:0008918">
    <property type="term" value="F:lipopolysaccharide 3-alpha-galactosyltransferase activity"/>
    <property type="evidence" value="ECO:0007669"/>
    <property type="project" value="UniProtKB-EC"/>
</dbReference>
<dbReference type="InterPro" id="IPR001296">
    <property type="entry name" value="Glyco_trans_1"/>
</dbReference>
<dbReference type="SUPFAM" id="SSF53756">
    <property type="entry name" value="UDP-Glycosyltransferase/glycogen phosphorylase"/>
    <property type="match status" value="1"/>
</dbReference>
<feature type="domain" description="Glycosyltransferase subfamily 4-like N-terminal" evidence="2">
    <location>
        <begin position="14"/>
        <end position="168"/>
    </location>
</feature>
<proteinExistence type="predicted"/>
<dbReference type="EMBL" id="JAMPJT010000005">
    <property type="protein sequence ID" value="MCV9879043.1"/>
    <property type="molecule type" value="Genomic_DNA"/>
</dbReference>